<evidence type="ECO:0000256" key="1">
    <source>
        <dbReference type="ARBA" id="ARBA00004177"/>
    </source>
</evidence>
<keyword evidence="3 7" id="KW-0813">Transport</keyword>
<dbReference type="PROSITE" id="PS51322">
    <property type="entry name" value="UEV"/>
    <property type="match status" value="1"/>
</dbReference>
<proteinExistence type="inferred from homology"/>
<dbReference type="Gene3D" id="3.10.110.10">
    <property type="entry name" value="Ubiquitin Conjugating Enzyme"/>
    <property type="match status" value="1"/>
</dbReference>
<dbReference type="EMBL" id="HG996468">
    <property type="protein sequence ID" value="CAG1851913.1"/>
    <property type="molecule type" value="Genomic_DNA"/>
</dbReference>
<keyword evidence="6" id="KW-0175">Coiled coil</keyword>
<evidence type="ECO:0000313" key="10">
    <source>
        <dbReference type="EMBL" id="CAG1851913.1"/>
    </source>
</evidence>
<dbReference type="OMA" id="WIHESYP"/>
<dbReference type="GO" id="GO:0008333">
    <property type="term" value="P:endosome to lysosome transport"/>
    <property type="evidence" value="ECO:0000318"/>
    <property type="project" value="GO_Central"/>
</dbReference>
<comment type="similarity">
    <text evidence="2">Belongs to the ubiquitin-conjugating enzyme family. UEV subfamily.</text>
</comment>
<dbReference type="CDD" id="cd11685">
    <property type="entry name" value="UEV_TSG101-like"/>
    <property type="match status" value="1"/>
</dbReference>
<feature type="domain" description="SB" evidence="8">
    <location>
        <begin position="264"/>
        <end position="331"/>
    </location>
</feature>
<dbReference type="InterPro" id="IPR008883">
    <property type="entry name" value="UEV_N"/>
</dbReference>
<dbReference type="Gramene" id="Ma03_t32210.1">
    <property type="protein sequence ID" value="Ma03_p32210.1"/>
    <property type="gene ID" value="Ma03_g32210"/>
</dbReference>
<reference evidence="10" key="1">
    <citation type="submission" date="2021-03" db="EMBL/GenBank/DDBJ databases">
        <authorList>
            <consortium name="Genoscope - CEA"/>
            <person name="William W."/>
        </authorList>
    </citation>
    <scope>NUCLEOTIDE SEQUENCE</scope>
    <source>
        <strain evidence="10">Doubled-haploid Pahang</strain>
    </source>
</reference>
<dbReference type="InterPro" id="IPR016135">
    <property type="entry name" value="UBQ-conjugating_enzyme/RWD"/>
</dbReference>
<evidence type="ECO:0000256" key="4">
    <source>
        <dbReference type="ARBA" id="ARBA00022753"/>
    </source>
</evidence>
<evidence type="ECO:0000259" key="8">
    <source>
        <dbReference type="PROSITE" id="PS51312"/>
    </source>
</evidence>
<dbReference type="EnsemblPlants" id="Ma03_t32210.1">
    <property type="protein sequence ID" value="Ma03_p32210.1"/>
    <property type="gene ID" value="Ma03_g32210"/>
</dbReference>
<dbReference type="InterPro" id="IPR037202">
    <property type="entry name" value="ESCRT_assembly_dom"/>
</dbReference>
<dbReference type="AlphaFoldDB" id="A0A804IIP9"/>
<feature type="domain" description="UEV" evidence="9">
    <location>
        <begin position="14"/>
        <end position="165"/>
    </location>
</feature>
<keyword evidence="5 7" id="KW-0653">Protein transport</keyword>
<dbReference type="GO" id="GO:0043130">
    <property type="term" value="F:ubiquitin binding"/>
    <property type="evidence" value="ECO:0000318"/>
    <property type="project" value="GO_Central"/>
</dbReference>
<dbReference type="Pfam" id="PF09454">
    <property type="entry name" value="Vps23_core"/>
    <property type="match status" value="1"/>
</dbReference>
<gene>
    <name evidence="10" type="ORF">GSMUA_186530.1</name>
</gene>
<dbReference type="SUPFAM" id="SSF140111">
    <property type="entry name" value="Endosomal sorting complex assembly domain"/>
    <property type="match status" value="1"/>
</dbReference>
<dbReference type="GO" id="GO:0000813">
    <property type="term" value="C:ESCRT I complex"/>
    <property type="evidence" value="ECO:0000318"/>
    <property type="project" value="GO_Central"/>
</dbReference>
<keyword evidence="4" id="KW-0967">Endosome</keyword>
<dbReference type="Proteomes" id="UP000012960">
    <property type="component" value="Unplaced"/>
</dbReference>
<dbReference type="GO" id="GO:0015031">
    <property type="term" value="P:protein transport"/>
    <property type="evidence" value="ECO:0007669"/>
    <property type="project" value="UniProtKB-UniRule"/>
</dbReference>
<dbReference type="InParanoid" id="A0A804IIP9"/>
<evidence type="ECO:0000256" key="2">
    <source>
        <dbReference type="ARBA" id="ARBA00009594"/>
    </source>
</evidence>
<accession>A0A804IIP9</accession>
<organism evidence="11 12">
    <name type="scientific">Musa acuminata subsp. malaccensis</name>
    <name type="common">Wild banana</name>
    <name type="synonym">Musa malaccensis</name>
    <dbReference type="NCBI Taxonomy" id="214687"/>
    <lineage>
        <taxon>Eukaryota</taxon>
        <taxon>Viridiplantae</taxon>
        <taxon>Streptophyta</taxon>
        <taxon>Embryophyta</taxon>
        <taxon>Tracheophyta</taxon>
        <taxon>Spermatophyta</taxon>
        <taxon>Magnoliopsida</taxon>
        <taxon>Liliopsida</taxon>
        <taxon>Zingiberales</taxon>
        <taxon>Musaceae</taxon>
        <taxon>Musa</taxon>
    </lineage>
</organism>
<evidence type="ECO:0000313" key="11">
    <source>
        <dbReference type="EnsemblPlants" id="Ma03_p32210.1"/>
    </source>
</evidence>
<dbReference type="InterPro" id="IPR017916">
    <property type="entry name" value="SB_dom"/>
</dbReference>
<dbReference type="PANTHER" id="PTHR23306">
    <property type="entry name" value="TUMOR SUSCEPTIBILITY GENE 101 PROTEIN-RELATED"/>
    <property type="match status" value="1"/>
</dbReference>
<sequence length="331" mass="36834">MVSSSSARFVDAALRATGERALSYTNHNLKRVIRKHLLALLDDFPTLSPRSDTFTDDDGTASHLLQAHGFLPLSSSIPHVLVTIWLHRCYPYHAPVVYVFPTNAHLLLPDHPFFGPSGAVASPYLHRWRYPSSNLSHLARNLVNIFGLCHPYHFDMTPPPAADASLASNREAIDRLYARLHRDAKQFQPRIEVEIERFGSAQLALRDRAKTIESGLRDLEGERLSLEKCLEEKAKDANVLSAWLQEHGGKPQSPGEMVALEAVDERERSMVESAAAAGAIDDAVCVLDEALAAGVLDFGPYIKQVRCLAREQFFHKALVRKIQQTSGDFLP</sequence>
<evidence type="ECO:0000256" key="7">
    <source>
        <dbReference type="PROSITE-ProRule" id="PRU00644"/>
    </source>
</evidence>
<dbReference type="InterPro" id="IPR052070">
    <property type="entry name" value="ESCRT-I_UEV_domain"/>
</dbReference>
<evidence type="ECO:0000256" key="6">
    <source>
        <dbReference type="ARBA" id="ARBA00023054"/>
    </source>
</evidence>
<dbReference type="Gene3D" id="6.10.140.820">
    <property type="match status" value="1"/>
</dbReference>
<dbReference type="Pfam" id="PF05743">
    <property type="entry name" value="UEV"/>
    <property type="match status" value="1"/>
</dbReference>
<evidence type="ECO:0000256" key="3">
    <source>
        <dbReference type="ARBA" id="ARBA00022448"/>
    </source>
</evidence>
<reference evidence="11" key="2">
    <citation type="submission" date="2021-05" db="UniProtKB">
        <authorList>
            <consortium name="EnsemblPlants"/>
        </authorList>
    </citation>
    <scope>IDENTIFICATION</scope>
    <source>
        <strain evidence="11">subsp. malaccensis</strain>
    </source>
</reference>
<name>A0A804IIP9_MUSAM</name>
<keyword evidence="12" id="KW-1185">Reference proteome</keyword>
<evidence type="ECO:0000313" key="12">
    <source>
        <dbReference type="Proteomes" id="UP000012960"/>
    </source>
</evidence>
<dbReference type="SUPFAM" id="SSF54495">
    <property type="entry name" value="UBC-like"/>
    <property type="match status" value="1"/>
</dbReference>
<dbReference type="PROSITE" id="PS51312">
    <property type="entry name" value="SB"/>
    <property type="match status" value="1"/>
</dbReference>
<dbReference type="PANTHER" id="PTHR23306:SF21">
    <property type="entry name" value="UBIQUITIN-CONJUGATING ENZYME_RWD-LIKE PROTEIN"/>
    <property type="match status" value="1"/>
</dbReference>
<evidence type="ECO:0000256" key="5">
    <source>
        <dbReference type="ARBA" id="ARBA00022927"/>
    </source>
</evidence>
<protein>
    <submittedName>
        <fullName evidence="10">(wild Malaysian banana) hypothetical protein</fullName>
    </submittedName>
</protein>
<evidence type="ECO:0000259" key="9">
    <source>
        <dbReference type="PROSITE" id="PS51322"/>
    </source>
</evidence>
<comment type="subcellular location">
    <subcellularLocation>
        <location evidence="1">Endosome</location>
    </subcellularLocation>
</comment>